<dbReference type="EMBL" id="CP036532">
    <property type="protein sequence ID" value="QBK29329.1"/>
    <property type="molecule type" value="Genomic_DNA"/>
</dbReference>
<feature type="region of interest" description="Disordered" evidence="1">
    <location>
        <begin position="232"/>
        <end position="251"/>
    </location>
</feature>
<feature type="domain" description="Peptidase C14 caspase" evidence="2">
    <location>
        <begin position="56"/>
        <end position="333"/>
    </location>
</feature>
<evidence type="ECO:0000259" key="2">
    <source>
        <dbReference type="Pfam" id="PF00656"/>
    </source>
</evidence>
<dbReference type="PANTHER" id="PTHR48104">
    <property type="entry name" value="METACASPASE-4"/>
    <property type="match status" value="1"/>
</dbReference>
<evidence type="ECO:0000313" key="4">
    <source>
        <dbReference type="Proteomes" id="UP000293719"/>
    </source>
</evidence>
<dbReference type="PANTHER" id="PTHR48104:SF30">
    <property type="entry name" value="METACASPASE-1"/>
    <property type="match status" value="1"/>
</dbReference>
<dbReference type="GO" id="GO:0005737">
    <property type="term" value="C:cytoplasm"/>
    <property type="evidence" value="ECO:0007669"/>
    <property type="project" value="TreeGrafter"/>
</dbReference>
<reference evidence="3 4" key="1">
    <citation type="journal article" date="2017" name="Int. J. Syst. Evol. Microbiol.">
        <title>Roseitalea porphyridii gen. nov., sp. nov., isolated from a red alga, and reclassification of Hoeflea suaedae Chung et al. 2013 as Pseudohoeflea suaedae gen. nov., comb. nov.</title>
        <authorList>
            <person name="Hyeon J.W."/>
            <person name="Jeong S.E."/>
            <person name="Baek K."/>
            <person name="Jeon C.O."/>
        </authorList>
    </citation>
    <scope>NUCLEOTIDE SEQUENCE [LARGE SCALE GENOMIC DNA]</scope>
    <source>
        <strain evidence="3 4">MA7-20</strain>
    </source>
</reference>
<dbReference type="Proteomes" id="UP000293719">
    <property type="component" value="Chromosome"/>
</dbReference>
<evidence type="ECO:0000256" key="1">
    <source>
        <dbReference type="SAM" id="MobiDB-lite"/>
    </source>
</evidence>
<dbReference type="InterPro" id="IPR050452">
    <property type="entry name" value="Metacaspase"/>
</dbReference>
<dbReference type="AlphaFoldDB" id="A0A4P6UYA0"/>
<gene>
    <name evidence="3" type="ORF">E0E05_01190</name>
</gene>
<sequence length="754" mass="78592">MLHVATIDLKNRTQEHTTPGQARGQAAMKGFQLLAFAATLACSVAGAVQPASAELRALLIGVSDYDDATAIADLRGPRNDVRLLAETLRERGADDIAIVADGVGDGTTPTRAAILSAFEALRDRATAGDLVYVHMSGHGTRQRDMNGDETDGWDEVFLPADAAKADRGSGLIPNALVDEEIGEAIDAIRRTGADVWFVLDSCHSGSGLRAAEIGVASRFVDPAVLGIEASGAVTDDAPGPEPEGGFAEHRPQAEPDGGLLAFYSAQSSEVAREVDFAGSGADEDWYGLFTAKLAARMQSSAAMSYRQLFQAVMSDMATAAIPASARLQTPLWEGTFVDAPVFGGAAIDRVRQYAIDFDTIDAGTVHGLAVGTIVGLFADAAAGPENRLGLAQVSETETLRAYVRPVGDDCRAQTGSLCAAVGDLPSGARFARPIATPVDFTVRYSPVTDPETGDPLAADHPAAERLAAAIDAFGQGAAIDAADHDVVVSATADGLRFSRSSGETGLTWRPADGPLEAVFERIASAERLASALEAIAETASPFGSDSPIELSVAVAASPPDELRPVRALSDREAIRRECIAIIRGGRLRAPVPLEEAGWAVKQCDQLAVTAQGLFPGARDVNRIHIDSRFCVHASYARIEDFASGGLIGPPMVMCSDCPDGRSVGAERLYVASAEARPNAEAFNLEGVVENCAGQTRSGAGSAALDYLAGLASGGPTRGAMGGFGGADVWVERFAWQVLPRAEALRRAGIAIDGE</sequence>
<dbReference type="GO" id="GO:0006508">
    <property type="term" value="P:proteolysis"/>
    <property type="evidence" value="ECO:0007669"/>
    <property type="project" value="InterPro"/>
</dbReference>
<evidence type="ECO:0000313" key="3">
    <source>
        <dbReference type="EMBL" id="QBK29329.1"/>
    </source>
</evidence>
<dbReference type="SUPFAM" id="SSF52129">
    <property type="entry name" value="Caspase-like"/>
    <property type="match status" value="1"/>
</dbReference>
<dbReference type="InterPro" id="IPR029030">
    <property type="entry name" value="Caspase-like_dom_sf"/>
</dbReference>
<keyword evidence="4" id="KW-1185">Reference proteome</keyword>
<dbReference type="InterPro" id="IPR011600">
    <property type="entry name" value="Pept_C14_caspase"/>
</dbReference>
<dbReference type="KEGG" id="rpod:E0E05_01190"/>
<dbReference type="Pfam" id="PF00656">
    <property type="entry name" value="Peptidase_C14"/>
    <property type="match status" value="1"/>
</dbReference>
<proteinExistence type="predicted"/>
<accession>A0A4P6UYA0</accession>
<dbReference type="Gene3D" id="3.40.50.1460">
    <property type="match status" value="1"/>
</dbReference>
<organism evidence="3 4">
    <name type="scientific">Roseitalea porphyridii</name>
    <dbReference type="NCBI Taxonomy" id="1852022"/>
    <lineage>
        <taxon>Bacteria</taxon>
        <taxon>Pseudomonadati</taxon>
        <taxon>Pseudomonadota</taxon>
        <taxon>Alphaproteobacteria</taxon>
        <taxon>Hyphomicrobiales</taxon>
        <taxon>Ahrensiaceae</taxon>
        <taxon>Roseitalea</taxon>
    </lineage>
</organism>
<protein>
    <submittedName>
        <fullName evidence="3">Caspase family protein</fullName>
    </submittedName>
</protein>
<dbReference type="GO" id="GO:0004197">
    <property type="term" value="F:cysteine-type endopeptidase activity"/>
    <property type="evidence" value="ECO:0007669"/>
    <property type="project" value="InterPro"/>
</dbReference>
<name>A0A4P6UYA0_9HYPH</name>